<evidence type="ECO:0000313" key="3">
    <source>
        <dbReference type="Proteomes" id="UP000257014"/>
    </source>
</evidence>
<proteinExistence type="predicted"/>
<feature type="region of interest" description="Disordered" evidence="1">
    <location>
        <begin position="1"/>
        <end position="77"/>
    </location>
</feature>
<dbReference type="EMBL" id="QEWE01000015">
    <property type="protein sequence ID" value="REJ29047.1"/>
    <property type="molecule type" value="Genomic_DNA"/>
</dbReference>
<reference evidence="2 3" key="1">
    <citation type="submission" date="2018-03" db="EMBL/GenBank/DDBJ databases">
        <authorList>
            <person name="Keele B.F."/>
        </authorList>
    </citation>
    <scope>NUCLEOTIDE SEQUENCE [LARGE SCALE GENOMIC DNA]</scope>
    <source>
        <strain evidence="2">ZCTH4_d</strain>
    </source>
</reference>
<dbReference type="Proteomes" id="UP000257014">
    <property type="component" value="Unassembled WGS sequence"/>
</dbReference>
<evidence type="ECO:0000313" key="2">
    <source>
        <dbReference type="EMBL" id="REJ29047.1"/>
    </source>
</evidence>
<protein>
    <submittedName>
        <fullName evidence="2">Uncharacterized protein</fullName>
    </submittedName>
</protein>
<sequence>MKCGKRNFPHDPPFLPAAFQAGKGRGPENSEKPRERAGGSPERTPAGRTPSANSARRQGSSSFRPKKNKMLPPKAWL</sequence>
<feature type="compositionally biased region" description="Polar residues" evidence="1">
    <location>
        <begin position="50"/>
        <end position="63"/>
    </location>
</feature>
<gene>
    <name evidence="2" type="ORF">C6P37_07375</name>
</gene>
<dbReference type="AlphaFoldDB" id="A0A3E0K598"/>
<comment type="caution">
    <text evidence="2">The sequence shown here is derived from an EMBL/GenBank/DDBJ whole genome shotgun (WGS) entry which is preliminary data.</text>
</comment>
<name>A0A3E0K598_9BACI</name>
<organism evidence="2 3">
    <name type="scientific">Caldibacillus debilis</name>
    <dbReference type="NCBI Taxonomy" id="301148"/>
    <lineage>
        <taxon>Bacteria</taxon>
        <taxon>Bacillati</taxon>
        <taxon>Bacillota</taxon>
        <taxon>Bacilli</taxon>
        <taxon>Bacillales</taxon>
        <taxon>Bacillaceae</taxon>
        <taxon>Caldibacillus</taxon>
    </lineage>
</organism>
<accession>A0A3E0K598</accession>
<feature type="compositionally biased region" description="Basic and acidic residues" evidence="1">
    <location>
        <begin position="25"/>
        <end position="37"/>
    </location>
</feature>
<evidence type="ECO:0000256" key="1">
    <source>
        <dbReference type="SAM" id="MobiDB-lite"/>
    </source>
</evidence>